<keyword evidence="2" id="KW-1185">Reference proteome</keyword>
<reference evidence="1 2" key="1">
    <citation type="submission" date="2024-09" db="EMBL/GenBank/DDBJ databases">
        <authorList>
            <person name="Sun Q."/>
            <person name="Mori K."/>
        </authorList>
    </citation>
    <scope>NUCLEOTIDE SEQUENCE [LARGE SCALE GENOMIC DNA]</scope>
    <source>
        <strain evidence="1 2">JCM 14321</strain>
    </source>
</reference>
<evidence type="ECO:0008006" key="3">
    <source>
        <dbReference type="Google" id="ProtNLM"/>
    </source>
</evidence>
<evidence type="ECO:0000313" key="2">
    <source>
        <dbReference type="Proteomes" id="UP001589667"/>
    </source>
</evidence>
<comment type="caution">
    <text evidence="1">The sequence shown here is derived from an EMBL/GenBank/DDBJ whole genome shotgun (WGS) entry which is preliminary data.</text>
</comment>
<dbReference type="EMBL" id="JBHMBL010000003">
    <property type="protein sequence ID" value="MFB9643383.1"/>
    <property type="molecule type" value="Genomic_DNA"/>
</dbReference>
<proteinExistence type="predicted"/>
<protein>
    <recommendedName>
        <fullName evidence="3">Carboxymuconolactone decarboxylase-like domain-containing protein</fullName>
    </recommendedName>
</protein>
<organism evidence="1 2">
    <name type="scientific">Agromyces lapidis</name>
    <dbReference type="NCBI Taxonomy" id="279574"/>
    <lineage>
        <taxon>Bacteria</taxon>
        <taxon>Bacillati</taxon>
        <taxon>Actinomycetota</taxon>
        <taxon>Actinomycetes</taxon>
        <taxon>Micrococcales</taxon>
        <taxon>Microbacteriaceae</taxon>
        <taxon>Agromyces</taxon>
    </lineage>
</organism>
<accession>A0ABV5SSR1</accession>
<evidence type="ECO:0000313" key="1">
    <source>
        <dbReference type="EMBL" id="MFB9643383.1"/>
    </source>
</evidence>
<gene>
    <name evidence="1" type="ORF">ACFFQV_13880</name>
</gene>
<sequence length="109" mass="11088">MDHLELLRRLAIDDDRLSGEGVAESEAGPLRSKPLALARLGALCGVGGTDASFSSAADAAIRAGSTAPELVQLIVSLVPVIGMPRAVAAAQHLAVALGLDLETFVTADD</sequence>
<dbReference type="InterPro" id="IPR029032">
    <property type="entry name" value="AhpD-like"/>
</dbReference>
<dbReference type="Gene3D" id="1.20.1290.10">
    <property type="entry name" value="AhpD-like"/>
    <property type="match status" value="1"/>
</dbReference>
<dbReference type="Proteomes" id="UP001589667">
    <property type="component" value="Unassembled WGS sequence"/>
</dbReference>
<name>A0ABV5SSR1_9MICO</name>
<dbReference type="SUPFAM" id="SSF69118">
    <property type="entry name" value="AhpD-like"/>
    <property type="match status" value="1"/>
</dbReference>
<dbReference type="RefSeq" id="WP_157425156.1">
    <property type="nucleotide sequence ID" value="NZ_BAAANI010000004.1"/>
</dbReference>